<sequence length="53" mass="6232">MKRAQILMEILFLYELYLLSTAAMLPIVICFHYELKSRNLLLVSTLSQFSMCM</sequence>
<proteinExistence type="predicted"/>
<keyword evidence="1" id="KW-0472">Membrane</keyword>
<dbReference type="EMBL" id="JASPKZ010000451">
    <property type="protein sequence ID" value="KAJ9600074.1"/>
    <property type="molecule type" value="Genomic_DNA"/>
</dbReference>
<feature type="non-terminal residue" evidence="2">
    <location>
        <position position="53"/>
    </location>
</feature>
<evidence type="ECO:0000313" key="2">
    <source>
        <dbReference type="EMBL" id="KAJ9600074.1"/>
    </source>
</evidence>
<keyword evidence="1" id="KW-1133">Transmembrane helix</keyword>
<gene>
    <name evidence="2" type="ORF">L9F63_009632</name>
</gene>
<dbReference type="AlphaFoldDB" id="A0AAD8ES50"/>
<dbReference type="Proteomes" id="UP001233999">
    <property type="component" value="Unassembled WGS sequence"/>
</dbReference>
<evidence type="ECO:0000256" key="1">
    <source>
        <dbReference type="SAM" id="Phobius"/>
    </source>
</evidence>
<name>A0AAD8ES50_DIPPU</name>
<keyword evidence="3" id="KW-1185">Reference proteome</keyword>
<evidence type="ECO:0000313" key="3">
    <source>
        <dbReference type="Proteomes" id="UP001233999"/>
    </source>
</evidence>
<reference evidence="2" key="1">
    <citation type="journal article" date="2023" name="IScience">
        <title>Live-bearing cockroach genome reveals convergent evolutionary mechanisms linked to viviparity in insects and beyond.</title>
        <authorList>
            <person name="Fouks B."/>
            <person name="Harrison M.C."/>
            <person name="Mikhailova A.A."/>
            <person name="Marchal E."/>
            <person name="English S."/>
            <person name="Carruthers M."/>
            <person name="Jennings E.C."/>
            <person name="Chiamaka E.L."/>
            <person name="Frigard R.A."/>
            <person name="Pippel M."/>
            <person name="Attardo G.M."/>
            <person name="Benoit J.B."/>
            <person name="Bornberg-Bauer E."/>
            <person name="Tobe S.S."/>
        </authorList>
    </citation>
    <scope>NUCLEOTIDE SEQUENCE</scope>
    <source>
        <strain evidence="2">Stay&amp;Tobe</strain>
    </source>
</reference>
<reference evidence="2" key="2">
    <citation type="submission" date="2023-05" db="EMBL/GenBank/DDBJ databases">
        <authorList>
            <person name="Fouks B."/>
        </authorList>
    </citation>
    <scope>NUCLEOTIDE SEQUENCE</scope>
    <source>
        <strain evidence="2">Stay&amp;Tobe</strain>
        <tissue evidence="2">Testes</tissue>
    </source>
</reference>
<feature type="transmembrane region" description="Helical" evidence="1">
    <location>
        <begin position="12"/>
        <end position="35"/>
    </location>
</feature>
<comment type="caution">
    <text evidence="2">The sequence shown here is derived from an EMBL/GenBank/DDBJ whole genome shotgun (WGS) entry which is preliminary data.</text>
</comment>
<accession>A0AAD8ES50</accession>
<organism evidence="2 3">
    <name type="scientific">Diploptera punctata</name>
    <name type="common">Pacific beetle cockroach</name>
    <dbReference type="NCBI Taxonomy" id="6984"/>
    <lineage>
        <taxon>Eukaryota</taxon>
        <taxon>Metazoa</taxon>
        <taxon>Ecdysozoa</taxon>
        <taxon>Arthropoda</taxon>
        <taxon>Hexapoda</taxon>
        <taxon>Insecta</taxon>
        <taxon>Pterygota</taxon>
        <taxon>Neoptera</taxon>
        <taxon>Polyneoptera</taxon>
        <taxon>Dictyoptera</taxon>
        <taxon>Blattodea</taxon>
        <taxon>Blaberoidea</taxon>
        <taxon>Blaberidae</taxon>
        <taxon>Diplopterinae</taxon>
        <taxon>Diploptera</taxon>
    </lineage>
</organism>
<protein>
    <submittedName>
        <fullName evidence="2">Uncharacterized protein</fullName>
    </submittedName>
</protein>
<keyword evidence="1" id="KW-0812">Transmembrane</keyword>